<accession>A0A317XKQ5</accession>
<evidence type="ECO:0000313" key="3">
    <source>
        <dbReference type="Proteomes" id="UP000246740"/>
    </source>
</evidence>
<feature type="compositionally biased region" description="Basic and acidic residues" evidence="1">
    <location>
        <begin position="59"/>
        <end position="70"/>
    </location>
</feature>
<evidence type="ECO:0000313" key="2">
    <source>
        <dbReference type="EMBL" id="PWY97890.1"/>
    </source>
</evidence>
<feature type="compositionally biased region" description="Basic and acidic residues" evidence="1">
    <location>
        <begin position="40"/>
        <end position="51"/>
    </location>
</feature>
<protein>
    <submittedName>
        <fullName evidence="2">Uncharacterized protein</fullName>
    </submittedName>
</protein>
<name>A0A317XKQ5_9BASI</name>
<dbReference type="Proteomes" id="UP000246740">
    <property type="component" value="Unassembled WGS sequence"/>
</dbReference>
<evidence type="ECO:0000256" key="1">
    <source>
        <dbReference type="SAM" id="MobiDB-lite"/>
    </source>
</evidence>
<dbReference type="EMBL" id="KZ819201">
    <property type="protein sequence ID" value="PWY97890.1"/>
    <property type="molecule type" value="Genomic_DNA"/>
</dbReference>
<dbReference type="InParanoid" id="A0A317XKQ5"/>
<gene>
    <name evidence="2" type="ORF">BCV70DRAFT_42635</name>
</gene>
<feature type="region of interest" description="Disordered" evidence="1">
    <location>
        <begin position="34"/>
        <end position="79"/>
    </location>
</feature>
<reference evidence="2 3" key="1">
    <citation type="journal article" date="2018" name="Mol. Biol. Evol.">
        <title>Broad Genomic Sampling Reveals a Smut Pathogenic Ancestry of the Fungal Clade Ustilaginomycotina.</title>
        <authorList>
            <person name="Kijpornyongpan T."/>
            <person name="Mondo S.J."/>
            <person name="Barry K."/>
            <person name="Sandor L."/>
            <person name="Lee J."/>
            <person name="Lipzen A."/>
            <person name="Pangilinan J."/>
            <person name="LaButti K."/>
            <person name="Hainaut M."/>
            <person name="Henrissat B."/>
            <person name="Grigoriev I.V."/>
            <person name="Spatafora J.W."/>
            <person name="Aime M.C."/>
        </authorList>
    </citation>
    <scope>NUCLEOTIDE SEQUENCE [LARGE SCALE GENOMIC DNA]</scope>
    <source>
        <strain evidence="2 3">MCA 3645</strain>
    </source>
</reference>
<proteinExistence type="predicted"/>
<keyword evidence="3" id="KW-1185">Reference proteome</keyword>
<dbReference type="AlphaFoldDB" id="A0A317XKQ5"/>
<sequence>MVTRGLSVCRNCMGCSIIFGIILVAEIRWSREQGSCSAAENERERERKCQQREGMTTSDKSKSRNEEAGASKDYSLNTESCGDYKEGRSKMSADCGLYSGTELAVE</sequence>
<organism evidence="2 3">
    <name type="scientific">Testicularia cyperi</name>
    <dbReference type="NCBI Taxonomy" id="1882483"/>
    <lineage>
        <taxon>Eukaryota</taxon>
        <taxon>Fungi</taxon>
        <taxon>Dikarya</taxon>
        <taxon>Basidiomycota</taxon>
        <taxon>Ustilaginomycotina</taxon>
        <taxon>Ustilaginomycetes</taxon>
        <taxon>Ustilaginales</taxon>
        <taxon>Anthracoideaceae</taxon>
        <taxon>Testicularia</taxon>
    </lineage>
</organism>